<keyword evidence="6" id="KW-0813">Transport</keyword>
<name>A0A1M5DDE9_9ACTN</name>
<accession>A0A1M5DDE9</accession>
<evidence type="ECO:0000256" key="1">
    <source>
        <dbReference type="ARBA" id="ARBA00004141"/>
    </source>
</evidence>
<dbReference type="AlphaFoldDB" id="A0A1M5DDE9"/>
<organism evidence="8 9">
    <name type="scientific">Jatrophihabitans endophyticus</name>
    <dbReference type="NCBI Taxonomy" id="1206085"/>
    <lineage>
        <taxon>Bacteria</taxon>
        <taxon>Bacillati</taxon>
        <taxon>Actinomycetota</taxon>
        <taxon>Actinomycetes</taxon>
        <taxon>Jatrophihabitantales</taxon>
        <taxon>Jatrophihabitantaceae</taxon>
        <taxon>Jatrophihabitans</taxon>
    </lineage>
</organism>
<reference evidence="8 9" key="1">
    <citation type="submission" date="2016-11" db="EMBL/GenBank/DDBJ databases">
        <authorList>
            <person name="Jaros S."/>
            <person name="Januszkiewicz K."/>
            <person name="Wedrychowicz H."/>
        </authorList>
    </citation>
    <scope>NUCLEOTIDE SEQUENCE [LARGE SCALE GENOMIC DNA]</scope>
    <source>
        <strain evidence="8 9">DSM 45627</strain>
    </source>
</reference>
<evidence type="ECO:0000259" key="7">
    <source>
        <dbReference type="PROSITE" id="PS51012"/>
    </source>
</evidence>
<dbReference type="RefSeq" id="WP_084180630.1">
    <property type="nucleotide sequence ID" value="NZ_FQVU01000001.1"/>
</dbReference>
<evidence type="ECO:0000256" key="6">
    <source>
        <dbReference type="RuleBase" id="RU361157"/>
    </source>
</evidence>
<evidence type="ECO:0000256" key="2">
    <source>
        <dbReference type="ARBA" id="ARBA00022692"/>
    </source>
</evidence>
<feature type="transmembrane region" description="Helical" evidence="6">
    <location>
        <begin position="163"/>
        <end position="186"/>
    </location>
</feature>
<feature type="domain" description="ABC transmembrane type-2" evidence="7">
    <location>
        <begin position="49"/>
        <end position="286"/>
    </location>
</feature>
<dbReference type="PANTHER" id="PTHR43229:SF2">
    <property type="entry name" value="NODULATION PROTEIN J"/>
    <property type="match status" value="1"/>
</dbReference>
<keyword evidence="2 6" id="KW-0812">Transmembrane</keyword>
<dbReference type="InterPro" id="IPR047817">
    <property type="entry name" value="ABC2_TM_bact-type"/>
</dbReference>
<protein>
    <recommendedName>
        <fullName evidence="6">Transport permease protein</fullName>
    </recommendedName>
</protein>
<gene>
    <name evidence="8" type="ORF">SAMN05443575_0544</name>
</gene>
<dbReference type="OrthoDB" id="3370990at2"/>
<sequence>MTASNARTAGLTTTTAVTGEVPRSGRLKAFADGAAVARRNLIKIKRVPDLLVFSTLSPIMFILLFAYVFGSQINVPGISYREFLIPGIFAQTVIFGATITGAGLAEDIQKGIVDRFRSLPMSRSAVLVGRTGSDVLNNLLVIVIMSLTGLLVGWRIRSSVGEAIGGFLLLLAFAYAISWMMALVGLIVPSPEVVNNASFMLVFPLTFVANTFVPTNKFPSVLQTIANWNPVSSVTAASRELFGNTTDRVPAPKDWSLQHPVLYTLSWIVVILAVFVPLSIRQYKRAASR</sequence>
<evidence type="ECO:0000313" key="9">
    <source>
        <dbReference type="Proteomes" id="UP000186132"/>
    </source>
</evidence>
<feature type="transmembrane region" description="Helical" evidence="6">
    <location>
        <begin position="50"/>
        <end position="71"/>
    </location>
</feature>
<dbReference type="EMBL" id="FQVU01000001">
    <property type="protein sequence ID" value="SHF65073.1"/>
    <property type="molecule type" value="Genomic_DNA"/>
</dbReference>
<dbReference type="GO" id="GO:0140359">
    <property type="term" value="F:ABC-type transporter activity"/>
    <property type="evidence" value="ECO:0007669"/>
    <property type="project" value="InterPro"/>
</dbReference>
<evidence type="ECO:0000256" key="4">
    <source>
        <dbReference type="ARBA" id="ARBA00023136"/>
    </source>
</evidence>
<keyword evidence="6" id="KW-1003">Cell membrane</keyword>
<evidence type="ECO:0000313" key="8">
    <source>
        <dbReference type="EMBL" id="SHF65073.1"/>
    </source>
</evidence>
<keyword evidence="4 6" id="KW-0472">Membrane</keyword>
<keyword evidence="3 6" id="KW-1133">Transmembrane helix</keyword>
<keyword evidence="5" id="KW-0046">Antibiotic resistance</keyword>
<dbReference type="InterPro" id="IPR013525">
    <property type="entry name" value="ABC2_TM"/>
</dbReference>
<dbReference type="GO" id="GO:0043190">
    <property type="term" value="C:ATP-binding cassette (ABC) transporter complex"/>
    <property type="evidence" value="ECO:0007669"/>
    <property type="project" value="InterPro"/>
</dbReference>
<dbReference type="PROSITE" id="PS51012">
    <property type="entry name" value="ABC_TM2"/>
    <property type="match status" value="1"/>
</dbReference>
<dbReference type="STRING" id="1206085.SAMN05443575_0544"/>
<keyword evidence="9" id="KW-1185">Reference proteome</keyword>
<feature type="transmembrane region" description="Helical" evidence="6">
    <location>
        <begin position="193"/>
        <end position="213"/>
    </location>
</feature>
<dbReference type="PANTHER" id="PTHR43229">
    <property type="entry name" value="NODULATION PROTEIN J"/>
    <property type="match status" value="1"/>
</dbReference>
<dbReference type="GO" id="GO:0046677">
    <property type="term" value="P:response to antibiotic"/>
    <property type="evidence" value="ECO:0007669"/>
    <property type="project" value="UniProtKB-KW"/>
</dbReference>
<feature type="transmembrane region" description="Helical" evidence="6">
    <location>
        <begin position="83"/>
        <end position="105"/>
    </location>
</feature>
<evidence type="ECO:0000256" key="3">
    <source>
        <dbReference type="ARBA" id="ARBA00022989"/>
    </source>
</evidence>
<dbReference type="PIRSF" id="PIRSF006648">
    <property type="entry name" value="DrrB"/>
    <property type="match status" value="1"/>
</dbReference>
<feature type="transmembrane region" description="Helical" evidence="6">
    <location>
        <begin position="139"/>
        <end position="157"/>
    </location>
</feature>
<comment type="similarity">
    <text evidence="6">Belongs to the ABC-2 integral membrane protein family.</text>
</comment>
<dbReference type="Pfam" id="PF01061">
    <property type="entry name" value="ABC2_membrane"/>
    <property type="match status" value="1"/>
</dbReference>
<dbReference type="InterPro" id="IPR000412">
    <property type="entry name" value="ABC_2_transport"/>
</dbReference>
<feature type="transmembrane region" description="Helical" evidence="6">
    <location>
        <begin position="261"/>
        <end position="280"/>
    </location>
</feature>
<evidence type="ECO:0000256" key="5">
    <source>
        <dbReference type="ARBA" id="ARBA00023251"/>
    </source>
</evidence>
<comment type="subcellular location">
    <subcellularLocation>
        <location evidence="6">Cell membrane</location>
        <topology evidence="6">Multi-pass membrane protein</topology>
    </subcellularLocation>
    <subcellularLocation>
        <location evidence="1">Membrane</location>
        <topology evidence="1">Multi-pass membrane protein</topology>
    </subcellularLocation>
</comment>
<dbReference type="InterPro" id="IPR051784">
    <property type="entry name" value="Nod_factor_ABC_transporter"/>
</dbReference>
<proteinExistence type="inferred from homology"/>
<dbReference type="Proteomes" id="UP000186132">
    <property type="component" value="Unassembled WGS sequence"/>
</dbReference>